<sequence length="54" mass="6253">MPLIWNTTHHTVIIQVRKSVQVNESVTSKHNNGPPAVGRGDFNESTYHRRCWRP</sequence>
<dbReference type="Proteomes" id="UP000479000">
    <property type="component" value="Unassembled WGS sequence"/>
</dbReference>
<feature type="non-terminal residue" evidence="2">
    <location>
        <position position="54"/>
    </location>
</feature>
<dbReference type="EMBL" id="CADCXU010022512">
    <property type="protein sequence ID" value="CAB0009942.1"/>
    <property type="molecule type" value="Genomic_DNA"/>
</dbReference>
<name>A0A6H5GZ14_9HEMI</name>
<gene>
    <name evidence="2" type="ORF">NTEN_LOCUS15011</name>
</gene>
<accession>A0A6H5GZ14</accession>
<keyword evidence="3" id="KW-1185">Reference proteome</keyword>
<organism evidence="2 3">
    <name type="scientific">Nesidiocoris tenuis</name>
    <dbReference type="NCBI Taxonomy" id="355587"/>
    <lineage>
        <taxon>Eukaryota</taxon>
        <taxon>Metazoa</taxon>
        <taxon>Ecdysozoa</taxon>
        <taxon>Arthropoda</taxon>
        <taxon>Hexapoda</taxon>
        <taxon>Insecta</taxon>
        <taxon>Pterygota</taxon>
        <taxon>Neoptera</taxon>
        <taxon>Paraneoptera</taxon>
        <taxon>Hemiptera</taxon>
        <taxon>Heteroptera</taxon>
        <taxon>Panheteroptera</taxon>
        <taxon>Cimicomorpha</taxon>
        <taxon>Miridae</taxon>
        <taxon>Dicyphina</taxon>
        <taxon>Nesidiocoris</taxon>
    </lineage>
</organism>
<proteinExistence type="predicted"/>
<evidence type="ECO:0000256" key="1">
    <source>
        <dbReference type="SAM" id="MobiDB-lite"/>
    </source>
</evidence>
<evidence type="ECO:0000313" key="3">
    <source>
        <dbReference type="Proteomes" id="UP000479000"/>
    </source>
</evidence>
<reference evidence="2 3" key="1">
    <citation type="submission" date="2020-02" db="EMBL/GenBank/DDBJ databases">
        <authorList>
            <person name="Ferguson B K."/>
        </authorList>
    </citation>
    <scope>NUCLEOTIDE SEQUENCE [LARGE SCALE GENOMIC DNA]</scope>
</reference>
<feature type="region of interest" description="Disordered" evidence="1">
    <location>
        <begin position="24"/>
        <end position="43"/>
    </location>
</feature>
<dbReference type="AlphaFoldDB" id="A0A6H5GZ14"/>
<evidence type="ECO:0000313" key="2">
    <source>
        <dbReference type="EMBL" id="CAB0009942.1"/>
    </source>
</evidence>
<protein>
    <submittedName>
        <fullName evidence="2">Uncharacterized protein</fullName>
    </submittedName>
</protein>